<feature type="non-terminal residue" evidence="2">
    <location>
        <position position="148"/>
    </location>
</feature>
<feature type="non-terminal residue" evidence="2">
    <location>
        <position position="1"/>
    </location>
</feature>
<reference evidence="2" key="1">
    <citation type="journal article" date="2016" name="Gigascience">
        <title>De novo construction of an expanded transcriptome assembly for the western tarnished plant bug, Lygus hesperus.</title>
        <authorList>
            <person name="Tassone E.E."/>
            <person name="Geib S.M."/>
            <person name="Hall B."/>
            <person name="Fabrick J.A."/>
            <person name="Brent C.S."/>
            <person name="Hull J.J."/>
        </authorList>
    </citation>
    <scope>NUCLEOTIDE SEQUENCE</scope>
</reference>
<dbReference type="EMBL" id="GDHC01018413">
    <property type="protein sequence ID" value="JAQ00216.1"/>
    <property type="molecule type" value="Transcribed_RNA"/>
</dbReference>
<dbReference type="AlphaFoldDB" id="A0A146KYL2"/>
<proteinExistence type="predicted"/>
<accession>A0A146KYL2</accession>
<sequence>LPIASQRSSGVQQFPVNNQHQLQMSHQQLFNHPRKITPLDRAKSLVRMAPLYQQIQQHTQGSGERRGGPAAVRFMGAAHSSIPPLVRLPQTQPTQFYPQPHQIYHPSQQQIQQFQQQQHPLQQQKQQQVQQQQQQQLQQQQQKQQQQL</sequence>
<protein>
    <submittedName>
        <fullName evidence="2">Uncharacterized protein</fullName>
    </submittedName>
</protein>
<organism evidence="2">
    <name type="scientific">Lygus hesperus</name>
    <name type="common">Western plant bug</name>
    <dbReference type="NCBI Taxonomy" id="30085"/>
    <lineage>
        <taxon>Eukaryota</taxon>
        <taxon>Metazoa</taxon>
        <taxon>Ecdysozoa</taxon>
        <taxon>Arthropoda</taxon>
        <taxon>Hexapoda</taxon>
        <taxon>Insecta</taxon>
        <taxon>Pterygota</taxon>
        <taxon>Neoptera</taxon>
        <taxon>Paraneoptera</taxon>
        <taxon>Hemiptera</taxon>
        <taxon>Heteroptera</taxon>
        <taxon>Panheteroptera</taxon>
        <taxon>Cimicomorpha</taxon>
        <taxon>Miridae</taxon>
        <taxon>Mirini</taxon>
        <taxon>Lygus</taxon>
    </lineage>
</organism>
<feature type="region of interest" description="Disordered" evidence="1">
    <location>
        <begin position="56"/>
        <end position="148"/>
    </location>
</feature>
<name>A0A146KYL2_LYGHE</name>
<gene>
    <name evidence="2" type="ORF">g.86395</name>
</gene>
<feature type="compositionally biased region" description="Low complexity" evidence="1">
    <location>
        <begin position="89"/>
        <end position="148"/>
    </location>
</feature>
<evidence type="ECO:0000313" key="2">
    <source>
        <dbReference type="EMBL" id="JAQ00216.1"/>
    </source>
</evidence>
<evidence type="ECO:0000256" key="1">
    <source>
        <dbReference type="SAM" id="MobiDB-lite"/>
    </source>
</evidence>